<evidence type="ECO:0000256" key="2">
    <source>
        <dbReference type="SAM" id="Phobius"/>
    </source>
</evidence>
<accession>A0A2H4SAS9</accession>
<keyword evidence="2" id="KW-0472">Membrane</keyword>
<keyword evidence="2" id="KW-1133">Transmembrane helix</keyword>
<feature type="region of interest" description="Disordered" evidence="1">
    <location>
        <begin position="35"/>
        <end position="115"/>
    </location>
</feature>
<dbReference type="VEuPathDB" id="FungiDB:A9K55_005440"/>
<feature type="compositionally biased region" description="Low complexity" evidence="1">
    <location>
        <begin position="35"/>
        <end position="58"/>
    </location>
</feature>
<reference evidence="3 4" key="1">
    <citation type="journal article" date="2017" name="BMC Genomics">
        <title>Chromosome level assembly and secondary metabolite potential of the parasitic fungus Cordyceps militaris.</title>
        <authorList>
            <person name="Kramer G.J."/>
            <person name="Nodwell J.R."/>
        </authorList>
    </citation>
    <scope>NUCLEOTIDE SEQUENCE [LARGE SCALE GENOMIC DNA]</scope>
    <source>
        <strain evidence="3 4">ATCC 34164</strain>
    </source>
</reference>
<evidence type="ECO:0000256" key="1">
    <source>
        <dbReference type="SAM" id="MobiDB-lite"/>
    </source>
</evidence>
<name>A0A2H4SAS9_CORMI</name>
<sequence length="115" mass="12360">MVHANYVIAIIVILHITIGVLLGICICYIRRRISPPDSITDSTISTDDTSYITKVPARTPAPAPPPPPPPPPPTTPPPPWPPDDGAFNLLPPRSGSFNFPRRTGDGASAHRKIAR</sequence>
<organism evidence="3 4">
    <name type="scientific">Cordyceps militaris</name>
    <name type="common">Caterpillar fungus</name>
    <name type="synonym">Clavaria militaris</name>
    <dbReference type="NCBI Taxonomy" id="73501"/>
    <lineage>
        <taxon>Eukaryota</taxon>
        <taxon>Fungi</taxon>
        <taxon>Dikarya</taxon>
        <taxon>Ascomycota</taxon>
        <taxon>Pezizomycotina</taxon>
        <taxon>Sordariomycetes</taxon>
        <taxon>Hypocreomycetidae</taxon>
        <taxon>Hypocreales</taxon>
        <taxon>Cordycipitaceae</taxon>
        <taxon>Cordyceps</taxon>
    </lineage>
</organism>
<dbReference type="Proteomes" id="UP000323067">
    <property type="component" value="Chromosome vi"/>
</dbReference>
<evidence type="ECO:0000313" key="3">
    <source>
        <dbReference type="EMBL" id="ATY60218.1"/>
    </source>
</evidence>
<dbReference type="AlphaFoldDB" id="A0A2H4SAS9"/>
<dbReference type="EMBL" id="CP023323">
    <property type="protein sequence ID" value="ATY60218.1"/>
    <property type="molecule type" value="Genomic_DNA"/>
</dbReference>
<gene>
    <name evidence="3" type="ORF">A9K55_005440</name>
</gene>
<proteinExistence type="predicted"/>
<feature type="transmembrane region" description="Helical" evidence="2">
    <location>
        <begin position="6"/>
        <end position="29"/>
    </location>
</feature>
<evidence type="ECO:0000313" key="4">
    <source>
        <dbReference type="Proteomes" id="UP000323067"/>
    </source>
</evidence>
<keyword evidence="2" id="KW-0812">Transmembrane</keyword>
<protein>
    <submittedName>
        <fullName evidence="3">Uncharacterized protein</fullName>
    </submittedName>
</protein>
<feature type="compositionally biased region" description="Pro residues" evidence="1">
    <location>
        <begin position="59"/>
        <end position="82"/>
    </location>
</feature>